<dbReference type="InterPro" id="IPR006626">
    <property type="entry name" value="PbH1"/>
</dbReference>
<evidence type="ECO:0000313" key="11">
    <source>
        <dbReference type="Proteomes" id="UP000286270"/>
    </source>
</evidence>
<evidence type="ECO:0000259" key="9">
    <source>
        <dbReference type="Pfam" id="PF23764"/>
    </source>
</evidence>
<comment type="catalytic activity">
    <reaction evidence="1">
        <text>Hydrolysis of terminal, non-reducing alpha-D-galactose residues in alpha-D-galactosides, including galactose oligosaccharides, galactomannans and galactolipids.</text>
        <dbReference type="EC" id="3.2.1.22"/>
    </reaction>
</comment>
<dbReference type="InterPro" id="IPR057275">
    <property type="entry name" value="Beta-barrel_GLAA-B_I"/>
</dbReference>
<comment type="catalytic activity">
    <reaction evidence="2">
        <text>Hydrolysis of terminal, non-reducing branched (1-&gt;3)-alpha-D-galactosidic residues, producing free D-galactose.</text>
        <dbReference type="EC" id="3.2.1.n1"/>
    </reaction>
</comment>
<sequence length="613" mass="69329">MSIERILLCLFFAFLVHLSKAQCTDTIYISDFGLKPYSYENSVAQLQAAIEACKQKGAKVLSFSKGRYDIWPEGAVRKEFYISNTSTEKECPSKIKTIGLLFNKMRNLKVEGNGALLMFHGKMTTIVLDSCQDVTLEGLSVDFERPAGSELHYEYVGENYVDVSVHRDTKYEIVNGKLNLYGEGWKSNKNHCIEYDGQTETCHYSQGWKVLSNLHAQEIVAGRVRFTTLPGFQPKQGNTLTIRDVIRDQVGMFIHRSKNVVLKDMRMHYMHGLGIISQYSDNITMCRVKCMPEPKSGRLLAASADMMHFSGCRGRLLIDSCYFAGAQDDAINIHGTNLKVVEKVSSNTLNMRFSHGQSYGFQAYFTGDTVAFVKATTMERLSTASVHSVKRLSDRIWQVKFDREVPEWLEINHDCVENLTYTPSVEIRNNYFTRTSTRGTLVTTPRKVVIEKNTYYKVGMSAILIEGDAEGWFESGPVNDVLIRENTFVDCAYNGGPGNAVIAINPSNSVINANRPVHKNIRIENNLFKSFNTPLLFAKSTEGILFANNTVERTMQLRFSAKNDIMFYLNGCKDVTIRNVICKEGVSNKEIYIDNMKRAYVKKPVGMNIRIAK</sequence>
<evidence type="ECO:0000256" key="3">
    <source>
        <dbReference type="ARBA" id="ARBA00022729"/>
    </source>
</evidence>
<dbReference type="GO" id="GO:0004557">
    <property type="term" value="F:alpha-galactosidase activity"/>
    <property type="evidence" value="ECO:0007669"/>
    <property type="project" value="UniProtKB-EC"/>
</dbReference>
<evidence type="ECO:0000256" key="1">
    <source>
        <dbReference type="ARBA" id="ARBA00001255"/>
    </source>
</evidence>
<accession>A0A412YE86</accession>
<dbReference type="Proteomes" id="UP000286270">
    <property type="component" value="Unassembled WGS sequence"/>
</dbReference>
<feature type="chain" id="PRO_5019067527" evidence="7">
    <location>
        <begin position="22"/>
        <end position="613"/>
    </location>
</feature>
<dbReference type="SMART" id="SM00710">
    <property type="entry name" value="PbH1"/>
    <property type="match status" value="6"/>
</dbReference>
<dbReference type="AlphaFoldDB" id="A0A412YE86"/>
<dbReference type="SUPFAM" id="SSF51126">
    <property type="entry name" value="Pectin lyase-like"/>
    <property type="match status" value="1"/>
</dbReference>
<dbReference type="InterPro" id="IPR012334">
    <property type="entry name" value="Pectin_lyas_fold"/>
</dbReference>
<evidence type="ECO:0000256" key="7">
    <source>
        <dbReference type="SAM" id="SignalP"/>
    </source>
</evidence>
<feature type="domain" description="GLAA-B beta-barrel" evidence="9">
    <location>
        <begin position="348"/>
        <end position="410"/>
    </location>
</feature>
<gene>
    <name evidence="10" type="ORF">DWW08_07590</name>
</gene>
<evidence type="ECO:0000313" key="10">
    <source>
        <dbReference type="EMBL" id="RGV55737.1"/>
    </source>
</evidence>
<dbReference type="Pfam" id="PF23763">
    <property type="entry name" value="Beta-barrel_GLAA-B_I"/>
    <property type="match status" value="1"/>
</dbReference>
<dbReference type="EMBL" id="QRZH01000005">
    <property type="protein sequence ID" value="RGV55737.1"/>
    <property type="molecule type" value="Genomic_DNA"/>
</dbReference>
<reference evidence="10 11" key="1">
    <citation type="submission" date="2018-08" db="EMBL/GenBank/DDBJ databases">
        <title>A genome reference for cultivated species of the human gut microbiota.</title>
        <authorList>
            <person name="Zou Y."/>
            <person name="Xue W."/>
            <person name="Luo G."/>
        </authorList>
    </citation>
    <scope>NUCLEOTIDE SEQUENCE [LARGE SCALE GENOMIC DNA]</scope>
    <source>
        <strain evidence="10 11">AF14-26</strain>
    </source>
</reference>
<protein>
    <submittedName>
        <fullName evidence="10">Right-handed parallel beta-helix repeat-containing protein</fullName>
    </submittedName>
</protein>
<evidence type="ECO:0000259" key="8">
    <source>
        <dbReference type="Pfam" id="PF23763"/>
    </source>
</evidence>
<dbReference type="Gene3D" id="2.160.20.10">
    <property type="entry name" value="Single-stranded right-handed beta-helix, Pectin lyase-like"/>
    <property type="match status" value="2"/>
</dbReference>
<keyword evidence="5" id="KW-0378">Hydrolase</keyword>
<comment type="caution">
    <text evidence="10">The sequence shown here is derived from an EMBL/GenBank/DDBJ whole genome shotgun (WGS) entry which is preliminary data.</text>
</comment>
<organism evidence="10 11">
    <name type="scientific">Bacteroides fragilis</name>
    <dbReference type="NCBI Taxonomy" id="817"/>
    <lineage>
        <taxon>Bacteria</taxon>
        <taxon>Pseudomonadati</taxon>
        <taxon>Bacteroidota</taxon>
        <taxon>Bacteroidia</taxon>
        <taxon>Bacteroidales</taxon>
        <taxon>Bacteroidaceae</taxon>
        <taxon>Bacteroides</taxon>
    </lineage>
</organism>
<evidence type="ECO:0000256" key="2">
    <source>
        <dbReference type="ARBA" id="ARBA00001271"/>
    </source>
</evidence>
<name>A0A412YE86_BACFG</name>
<keyword evidence="4" id="KW-0677">Repeat</keyword>
<dbReference type="RefSeq" id="WP_122142212.1">
    <property type="nucleotide sequence ID" value="NZ_JAFKPL010000010.1"/>
</dbReference>
<dbReference type="Pfam" id="PF23764">
    <property type="entry name" value="Beta-barrel_GLAA-B_II"/>
    <property type="match status" value="1"/>
</dbReference>
<feature type="signal peptide" evidence="7">
    <location>
        <begin position="1"/>
        <end position="21"/>
    </location>
</feature>
<evidence type="ECO:0000256" key="4">
    <source>
        <dbReference type="ARBA" id="ARBA00022737"/>
    </source>
</evidence>
<evidence type="ECO:0000256" key="6">
    <source>
        <dbReference type="ARBA" id="ARBA00023295"/>
    </source>
</evidence>
<evidence type="ECO:0000256" key="5">
    <source>
        <dbReference type="ARBA" id="ARBA00022801"/>
    </source>
</evidence>
<feature type="domain" description="GLAA-B beta-barrel" evidence="8">
    <location>
        <begin position="158"/>
        <end position="240"/>
    </location>
</feature>
<keyword evidence="3 7" id="KW-0732">Signal</keyword>
<keyword evidence="6" id="KW-0326">Glycosidase</keyword>
<dbReference type="InterPro" id="IPR056441">
    <property type="entry name" value="Beta-barrel_GLAA-B_II"/>
</dbReference>
<proteinExistence type="predicted"/>
<dbReference type="InterPro" id="IPR011050">
    <property type="entry name" value="Pectin_lyase_fold/virulence"/>
</dbReference>